<reference evidence="2" key="2">
    <citation type="submission" date="2021-05" db="EMBL/GenBank/DDBJ databases">
        <title>Protein family content uncovers lineage relationships and bacterial pathway maintenance mechanisms in DPANN archaea.</title>
        <authorList>
            <person name="Castelle C.J."/>
            <person name="Meheust R."/>
            <person name="Jaffe A.L."/>
            <person name="Seitz K."/>
            <person name="Gong X."/>
            <person name="Baker B.J."/>
            <person name="Banfield J.F."/>
        </authorList>
    </citation>
    <scope>NUCLEOTIDE SEQUENCE</scope>
    <source>
        <strain evidence="2">RIFCSPHIGHO2_01_FULL_GW2011_AR10_43_9</strain>
    </source>
</reference>
<dbReference type="PANTHER" id="PTHR42685">
    <property type="entry name" value="GERANYLGERANYL DIPHOSPHATE REDUCTASE"/>
    <property type="match status" value="1"/>
</dbReference>
<evidence type="ECO:0000259" key="1">
    <source>
        <dbReference type="Pfam" id="PF01494"/>
    </source>
</evidence>
<evidence type="ECO:0000313" key="3">
    <source>
        <dbReference type="Proteomes" id="UP000683213"/>
    </source>
</evidence>
<dbReference type="Proteomes" id="UP000683213">
    <property type="component" value="Unassembled WGS sequence"/>
</dbReference>
<dbReference type="Gene3D" id="3.30.9.10">
    <property type="entry name" value="D-Amino Acid Oxidase, subunit A, domain 2"/>
    <property type="match status" value="1"/>
</dbReference>
<feature type="domain" description="FAD-binding" evidence="1">
    <location>
        <begin position="3"/>
        <end position="170"/>
    </location>
</feature>
<dbReference type="InterPro" id="IPR002938">
    <property type="entry name" value="FAD-bd"/>
</dbReference>
<dbReference type="AlphaFoldDB" id="A0A8T4KVD4"/>
<proteinExistence type="predicted"/>
<dbReference type="InterPro" id="IPR050407">
    <property type="entry name" value="Geranylgeranyl_reductase"/>
</dbReference>
<sequence length="380" mass="42170">MHSVTVVGAGPAGLSTALECQKRGWDAVVIEEHAEIGKPVNCTGLISRSGVEETGLDIEKIKLNSVRGARIYSPNHEMLEVKRSSPVAYVIDRAALDQSMAEEAKAAGVKIMLETKLLDIRNETVFVEEKRRGGLLKSKVIVGADGPNSKTRELMEISKKREDFAHAYQVRVNGSFDAGFVELYFGSYAKDFFAWVVPENKEWARVGLATSNINVRGSFNIFLKETSLEANYSCDMCSALIPVGLPLKEPVKGNVLLVGDAAFQTKSTTGGGILTGINAGKAAAKAIDDFYKSKKPLTNYSKYLKPINKELELHWKLRKYFNGLSNEKLDKLFVKMRKAKVGEFLSEHGDMDKPSRFIGKVLTRPSMWRMFPEFVSFMVK</sequence>
<gene>
    <name evidence="2" type="ORF">J4224_01100</name>
</gene>
<name>A0A8T4KVD4_9ARCH</name>
<organism evidence="2 3">
    <name type="scientific">Candidatus Iainarchaeum sp</name>
    <dbReference type="NCBI Taxonomy" id="3101447"/>
    <lineage>
        <taxon>Archaea</taxon>
        <taxon>Candidatus Iainarchaeota</taxon>
        <taxon>Candidatus Iainarchaeia</taxon>
        <taxon>Candidatus Iainarchaeales</taxon>
        <taxon>Candidatus Iainarchaeaceae</taxon>
        <taxon>Candidatus Iainarchaeum</taxon>
    </lineage>
</organism>
<dbReference type="InterPro" id="IPR011777">
    <property type="entry name" value="Geranylgeranyl_Rdtase_fam"/>
</dbReference>
<protein>
    <submittedName>
        <fullName evidence="2">Geranylgeranyl reductase family protein</fullName>
    </submittedName>
</protein>
<comment type="caution">
    <text evidence="2">The sequence shown here is derived from an EMBL/GenBank/DDBJ whole genome shotgun (WGS) entry which is preliminary data.</text>
</comment>
<dbReference type="Pfam" id="PF01494">
    <property type="entry name" value="FAD_binding_3"/>
    <property type="match status" value="1"/>
</dbReference>
<dbReference type="GO" id="GO:0016628">
    <property type="term" value="F:oxidoreductase activity, acting on the CH-CH group of donors, NAD or NADP as acceptor"/>
    <property type="evidence" value="ECO:0007669"/>
    <property type="project" value="InterPro"/>
</dbReference>
<dbReference type="PRINTS" id="PR00420">
    <property type="entry name" value="RNGMNOXGNASE"/>
</dbReference>
<dbReference type="SUPFAM" id="SSF51905">
    <property type="entry name" value="FAD/NAD(P)-binding domain"/>
    <property type="match status" value="1"/>
</dbReference>
<dbReference type="GO" id="GO:0071949">
    <property type="term" value="F:FAD binding"/>
    <property type="evidence" value="ECO:0007669"/>
    <property type="project" value="InterPro"/>
</dbReference>
<reference evidence="2" key="1">
    <citation type="submission" date="2021-03" db="EMBL/GenBank/DDBJ databases">
        <authorList>
            <person name="Jaffe A."/>
        </authorList>
    </citation>
    <scope>NUCLEOTIDE SEQUENCE</scope>
    <source>
        <strain evidence="2">RIFCSPHIGHO2_01_FULL_GW2011_AR10_43_9</strain>
    </source>
</reference>
<dbReference type="NCBIfam" id="TIGR02032">
    <property type="entry name" value="GG-red-SF"/>
    <property type="match status" value="1"/>
</dbReference>
<accession>A0A8T4KVD4</accession>
<dbReference type="EMBL" id="JAGVWF010000014">
    <property type="protein sequence ID" value="MBS3059003.1"/>
    <property type="molecule type" value="Genomic_DNA"/>
</dbReference>
<dbReference type="Gene3D" id="3.50.50.60">
    <property type="entry name" value="FAD/NAD(P)-binding domain"/>
    <property type="match status" value="1"/>
</dbReference>
<dbReference type="PANTHER" id="PTHR42685:SF18">
    <property type="entry name" value="DIGERANYLGERANYLGLYCEROPHOSPHOLIPID REDUCTASE"/>
    <property type="match status" value="1"/>
</dbReference>
<dbReference type="InterPro" id="IPR036188">
    <property type="entry name" value="FAD/NAD-bd_sf"/>
</dbReference>
<evidence type="ECO:0000313" key="2">
    <source>
        <dbReference type="EMBL" id="MBS3059003.1"/>
    </source>
</evidence>